<organism evidence="5 6">
    <name type="scientific">Dentipellis fragilis</name>
    <dbReference type="NCBI Taxonomy" id="205917"/>
    <lineage>
        <taxon>Eukaryota</taxon>
        <taxon>Fungi</taxon>
        <taxon>Dikarya</taxon>
        <taxon>Basidiomycota</taxon>
        <taxon>Agaricomycotina</taxon>
        <taxon>Agaricomycetes</taxon>
        <taxon>Russulales</taxon>
        <taxon>Hericiaceae</taxon>
        <taxon>Dentipellis</taxon>
    </lineage>
</organism>
<name>A0A4Y9YPF5_9AGAM</name>
<dbReference type="InterPro" id="IPR045328">
    <property type="entry name" value="Kre9/Knh1"/>
</dbReference>
<proteinExistence type="predicted"/>
<dbReference type="Proteomes" id="UP000298327">
    <property type="component" value="Unassembled WGS sequence"/>
</dbReference>
<evidence type="ECO:0000256" key="2">
    <source>
        <dbReference type="SAM" id="MobiDB-lite"/>
    </source>
</evidence>
<evidence type="ECO:0000256" key="1">
    <source>
        <dbReference type="ARBA" id="ARBA00022729"/>
    </source>
</evidence>
<gene>
    <name evidence="5" type="ORF">EVG20_g6197</name>
</gene>
<dbReference type="PANTHER" id="PTHR28154:SF1">
    <property type="entry name" value="CELL WALL SYNTHESIS PROTEIN KNH1-RELATED"/>
    <property type="match status" value="1"/>
</dbReference>
<protein>
    <recommendedName>
        <fullName evidence="4">Yeast cell wall synthesis Kre9/Knh1-like N-terminal domain-containing protein</fullName>
    </recommendedName>
</protein>
<dbReference type="EMBL" id="SEOQ01000401">
    <property type="protein sequence ID" value="TFY63730.1"/>
    <property type="molecule type" value="Genomic_DNA"/>
</dbReference>
<feature type="signal peptide" evidence="3">
    <location>
        <begin position="1"/>
        <end position="19"/>
    </location>
</feature>
<evidence type="ECO:0000259" key="4">
    <source>
        <dbReference type="Pfam" id="PF10342"/>
    </source>
</evidence>
<dbReference type="Pfam" id="PF10342">
    <property type="entry name" value="Kre9_KNH"/>
    <property type="match status" value="1"/>
</dbReference>
<evidence type="ECO:0000256" key="3">
    <source>
        <dbReference type="SAM" id="SignalP"/>
    </source>
</evidence>
<dbReference type="AlphaFoldDB" id="A0A4Y9YPF5"/>
<dbReference type="GO" id="GO:0042546">
    <property type="term" value="P:cell wall biogenesis"/>
    <property type="evidence" value="ECO:0007669"/>
    <property type="project" value="InterPro"/>
</dbReference>
<keyword evidence="1 3" id="KW-0732">Signal</keyword>
<dbReference type="GO" id="GO:0006078">
    <property type="term" value="P:(1-&gt;6)-beta-D-glucan biosynthetic process"/>
    <property type="evidence" value="ECO:0007669"/>
    <property type="project" value="InterPro"/>
</dbReference>
<dbReference type="STRING" id="205917.A0A4Y9YPF5"/>
<reference evidence="5 6" key="1">
    <citation type="submission" date="2019-02" db="EMBL/GenBank/DDBJ databases">
        <title>Genome sequencing of the rare red list fungi Dentipellis fragilis.</title>
        <authorList>
            <person name="Buettner E."/>
            <person name="Kellner H."/>
        </authorList>
    </citation>
    <scope>NUCLEOTIDE SEQUENCE [LARGE SCALE GENOMIC DNA]</scope>
    <source>
        <strain evidence="5 6">DSM 105465</strain>
    </source>
</reference>
<sequence>MFSTALVAVLLASSPVALGKIFTTAPVASTNWQAGQQFSVTWQDDGSAPNLQAFGLADVGLYAGSQSQQTLLQDIGNVDVSTTNSVQFTPSASVGPNGASYFIRFTSVNLKDPNAPTFPAQAFSAIFTLSGMTGQFNASVQAQIAGSAAPASAPAASTPAASSPAASSPAASGSSSAAKTTSASGSSSAANTTSASHSAASTSASSTPKNAASGAARTAATGILSVAGAAALLSSILL</sequence>
<feature type="chain" id="PRO_5021497664" description="Yeast cell wall synthesis Kre9/Knh1-like N-terminal domain-containing protein" evidence="3">
    <location>
        <begin position="20"/>
        <end position="238"/>
    </location>
</feature>
<accession>A0A4Y9YPF5</accession>
<keyword evidence="6" id="KW-1185">Reference proteome</keyword>
<comment type="caution">
    <text evidence="5">The sequence shown here is derived from an EMBL/GenBank/DDBJ whole genome shotgun (WGS) entry which is preliminary data.</text>
</comment>
<dbReference type="InterPro" id="IPR018466">
    <property type="entry name" value="Kre9/Knh1-like_N"/>
</dbReference>
<evidence type="ECO:0000313" key="5">
    <source>
        <dbReference type="EMBL" id="TFY63730.1"/>
    </source>
</evidence>
<feature type="region of interest" description="Disordered" evidence="2">
    <location>
        <begin position="153"/>
        <end position="210"/>
    </location>
</feature>
<feature type="domain" description="Yeast cell wall synthesis Kre9/Knh1-like N-terminal" evidence="4">
    <location>
        <begin position="26"/>
        <end position="113"/>
    </location>
</feature>
<dbReference type="OrthoDB" id="2432613at2759"/>
<dbReference type="PANTHER" id="PTHR28154">
    <property type="entry name" value="CELL WALL SYNTHESIS PROTEIN KNH1-RELATED"/>
    <property type="match status" value="1"/>
</dbReference>
<evidence type="ECO:0000313" key="6">
    <source>
        <dbReference type="Proteomes" id="UP000298327"/>
    </source>
</evidence>